<evidence type="ECO:0000259" key="15">
    <source>
        <dbReference type="PROSITE" id="PS51384"/>
    </source>
</evidence>
<evidence type="ECO:0000256" key="8">
    <source>
        <dbReference type="ARBA" id="ARBA00022989"/>
    </source>
</evidence>
<evidence type="ECO:0000256" key="12">
    <source>
        <dbReference type="ARBA" id="ARBA00023180"/>
    </source>
</evidence>
<sequence length="709" mass="76872">MTHSFARSGFIKHRQSSLHSKTGLSARSGLTVSEALAELLASNITALAASNASTSTTKSGSSSTTGTTTVYTNSEVMVVFLIVCAVIFGTFVVAAHPRILIRLFSGSKGGEIWAGWLIPKASQNAEAGTGTRTEVQVGKVGMIHGLSEVSLDEKAMSSSFPSDGSLDLKTVRPLDVGVRFGTVDTQSSYSSRTVPPVYFPSFLPTLLNLPLPRFIERLFSIDLTTGQLFVLVMYGLVVGLATFWFCDPRTDPSRSGVIATAQLPFVVALGCKNSIAVMLLGRSREKFNYVHRFMGKLIFIGSSIHTWVFGQKYIRQKAFEKKLHTELVLAGFIAWLGVALVTVSSFPIVRRRAFEFFQVCHWVGFMTTLIALYFHVDFCKPYCLSALGLYAIDLLYQFTLKKHLLPLQAVLTPLADGETTMVEIPRMKTGWRTGQYVTIRVIDSGMGFSKICQKHPFTIANAPSSVSGMDGDCLRLFIKSSGGWTKKLSALSRGGNTLDGPLGSRQVRVLIEGPYGGLGNTLTTSFSSVLLLAGGSGITFVLAQAAGLVARAASGGCRADRVDVVWIVRHDRTLESFLPYLTPLLRPTRARKTSEGIRLNIHIHVYVTGMKSLPTAHALSAVHPDLHVHQGRPPVLTLVQHKLEATLVRGAMSEKKGENEMEEKPRICGLVVGVCGPGGLIRDVREVVGGLNSDDVKRIGGVEVVTECF</sequence>
<keyword evidence="7" id="KW-0249">Electron transport</keyword>
<feature type="transmembrane region" description="Helical" evidence="14">
    <location>
        <begin position="293"/>
        <end position="309"/>
    </location>
</feature>
<reference evidence="16" key="1">
    <citation type="submission" date="2014-08" db="EMBL/GenBank/DDBJ databases">
        <authorList>
            <person name="Sharma Rahul"/>
            <person name="Thines Marco"/>
        </authorList>
    </citation>
    <scope>NUCLEOTIDE SEQUENCE</scope>
</reference>
<dbReference type="InterPro" id="IPR051410">
    <property type="entry name" value="Ferric/Cupric_Reductase"/>
</dbReference>
<keyword evidence="6 14" id="KW-0812">Transmembrane</keyword>
<dbReference type="EC" id="1.16.1.9" evidence="3"/>
<dbReference type="GO" id="GO:0005886">
    <property type="term" value="C:plasma membrane"/>
    <property type="evidence" value="ECO:0007669"/>
    <property type="project" value="UniProtKB-SubCell"/>
</dbReference>
<keyword evidence="10" id="KW-0406">Ion transport</keyword>
<evidence type="ECO:0000256" key="10">
    <source>
        <dbReference type="ARBA" id="ARBA00023065"/>
    </source>
</evidence>
<dbReference type="SFLD" id="SFLDS00052">
    <property type="entry name" value="Ferric_Reductase_Domain"/>
    <property type="match status" value="1"/>
</dbReference>
<feature type="transmembrane region" description="Helical" evidence="14">
    <location>
        <begin position="76"/>
        <end position="95"/>
    </location>
</feature>
<dbReference type="CDD" id="cd06186">
    <property type="entry name" value="NOX_Duox_like_FAD_NADP"/>
    <property type="match status" value="1"/>
</dbReference>
<dbReference type="InterPro" id="IPR013121">
    <property type="entry name" value="Fe_red_NAD-bd_6"/>
</dbReference>
<dbReference type="Gene3D" id="3.40.50.80">
    <property type="entry name" value="Nucleotide-binding domain of ferredoxin-NADP reductase (FNR) module"/>
    <property type="match status" value="1"/>
</dbReference>
<feature type="transmembrane region" description="Helical" evidence="14">
    <location>
        <begin position="223"/>
        <end position="245"/>
    </location>
</feature>
<evidence type="ECO:0000313" key="16">
    <source>
        <dbReference type="EMBL" id="CED83553.1"/>
    </source>
</evidence>
<comment type="catalytic activity">
    <reaction evidence="13">
        <text>2 a Fe(II)-siderophore + NADP(+) + H(+) = 2 a Fe(III)-siderophore + NADPH</text>
        <dbReference type="Rhea" id="RHEA:28795"/>
        <dbReference type="Rhea" id="RHEA-COMP:11342"/>
        <dbReference type="Rhea" id="RHEA-COMP:11344"/>
        <dbReference type="ChEBI" id="CHEBI:15378"/>
        <dbReference type="ChEBI" id="CHEBI:29033"/>
        <dbReference type="ChEBI" id="CHEBI:29034"/>
        <dbReference type="ChEBI" id="CHEBI:57783"/>
        <dbReference type="ChEBI" id="CHEBI:58349"/>
        <dbReference type="EC" id="1.16.1.9"/>
    </reaction>
</comment>
<protein>
    <recommendedName>
        <fullName evidence="3">ferric-chelate reductase (NADPH)</fullName>
        <ecNumber evidence="3">1.16.1.9</ecNumber>
    </recommendedName>
</protein>
<evidence type="ECO:0000256" key="9">
    <source>
        <dbReference type="ARBA" id="ARBA00023002"/>
    </source>
</evidence>
<dbReference type="SUPFAM" id="SSF63380">
    <property type="entry name" value="Riboflavin synthase domain-like"/>
    <property type="match status" value="1"/>
</dbReference>
<keyword evidence="5" id="KW-1003">Cell membrane</keyword>
<dbReference type="SFLD" id="SFLDG01168">
    <property type="entry name" value="Ferric_reductase_subgroup_(FRE"/>
    <property type="match status" value="1"/>
</dbReference>
<comment type="similarity">
    <text evidence="2">Belongs to the ferric reductase (FRE) family.</text>
</comment>
<keyword evidence="9" id="KW-0560">Oxidoreductase</keyword>
<evidence type="ECO:0000256" key="1">
    <source>
        <dbReference type="ARBA" id="ARBA00004651"/>
    </source>
</evidence>
<feature type="domain" description="FAD-binding FR-type" evidence="15">
    <location>
        <begin position="349"/>
        <end position="521"/>
    </location>
</feature>
<evidence type="ECO:0000256" key="13">
    <source>
        <dbReference type="ARBA" id="ARBA00048483"/>
    </source>
</evidence>
<dbReference type="InterPro" id="IPR039261">
    <property type="entry name" value="FNR_nucleotide-bd"/>
</dbReference>
<dbReference type="GO" id="GO:0015677">
    <property type="term" value="P:copper ion import"/>
    <property type="evidence" value="ECO:0007669"/>
    <property type="project" value="TreeGrafter"/>
</dbReference>
<dbReference type="InterPro" id="IPR017927">
    <property type="entry name" value="FAD-bd_FR_type"/>
</dbReference>
<dbReference type="PANTHER" id="PTHR32361:SF9">
    <property type="entry name" value="FERRIC REDUCTASE TRANSMEMBRANE COMPONENT 3-RELATED"/>
    <property type="match status" value="1"/>
</dbReference>
<dbReference type="PANTHER" id="PTHR32361">
    <property type="entry name" value="FERRIC/CUPRIC REDUCTASE TRANSMEMBRANE COMPONENT"/>
    <property type="match status" value="1"/>
</dbReference>
<feature type="transmembrane region" description="Helical" evidence="14">
    <location>
        <begin position="329"/>
        <end position="349"/>
    </location>
</feature>
<evidence type="ECO:0000256" key="5">
    <source>
        <dbReference type="ARBA" id="ARBA00022475"/>
    </source>
</evidence>
<evidence type="ECO:0000256" key="7">
    <source>
        <dbReference type="ARBA" id="ARBA00022982"/>
    </source>
</evidence>
<keyword evidence="8 14" id="KW-1133">Transmembrane helix</keyword>
<dbReference type="Pfam" id="PF01794">
    <property type="entry name" value="Ferric_reduct"/>
    <property type="match status" value="1"/>
</dbReference>
<dbReference type="InterPro" id="IPR013112">
    <property type="entry name" value="FAD-bd_8"/>
</dbReference>
<accession>A0A0F7SU77</accession>
<keyword evidence="11 14" id="KW-0472">Membrane</keyword>
<dbReference type="Pfam" id="PF08030">
    <property type="entry name" value="NAD_binding_6"/>
    <property type="match status" value="1"/>
</dbReference>
<evidence type="ECO:0000256" key="2">
    <source>
        <dbReference type="ARBA" id="ARBA00006278"/>
    </source>
</evidence>
<dbReference type="SUPFAM" id="SSF52343">
    <property type="entry name" value="Ferredoxin reductase-like, C-terminal NADP-linked domain"/>
    <property type="match status" value="1"/>
</dbReference>
<dbReference type="PROSITE" id="PS51384">
    <property type="entry name" value="FAD_FR"/>
    <property type="match status" value="1"/>
</dbReference>
<keyword evidence="4" id="KW-0813">Transport</keyword>
<dbReference type="InterPro" id="IPR017938">
    <property type="entry name" value="Riboflavin_synthase-like_b-brl"/>
</dbReference>
<dbReference type="GO" id="GO:0052851">
    <property type="term" value="F:ferric-chelate reductase (NADPH) activity"/>
    <property type="evidence" value="ECO:0007669"/>
    <property type="project" value="UniProtKB-EC"/>
</dbReference>
<comment type="subcellular location">
    <subcellularLocation>
        <location evidence="1">Cell membrane</location>
        <topology evidence="1">Multi-pass membrane protein</topology>
    </subcellularLocation>
</comment>
<dbReference type="GO" id="GO:0006826">
    <property type="term" value="P:iron ion transport"/>
    <property type="evidence" value="ECO:0007669"/>
    <property type="project" value="TreeGrafter"/>
</dbReference>
<name>A0A0F7SU77_PHARH</name>
<dbReference type="EMBL" id="LN483157">
    <property type="protein sequence ID" value="CED83553.1"/>
    <property type="molecule type" value="Genomic_DNA"/>
</dbReference>
<evidence type="ECO:0000256" key="14">
    <source>
        <dbReference type="SAM" id="Phobius"/>
    </source>
</evidence>
<feature type="transmembrane region" description="Helical" evidence="14">
    <location>
        <begin position="257"/>
        <end position="281"/>
    </location>
</feature>
<evidence type="ECO:0000256" key="11">
    <source>
        <dbReference type="ARBA" id="ARBA00023136"/>
    </source>
</evidence>
<proteinExistence type="inferred from homology"/>
<evidence type="ECO:0000256" key="4">
    <source>
        <dbReference type="ARBA" id="ARBA00022448"/>
    </source>
</evidence>
<dbReference type="InterPro" id="IPR013130">
    <property type="entry name" value="Fe3_Rdtase_TM_dom"/>
</dbReference>
<dbReference type="Pfam" id="PF08022">
    <property type="entry name" value="FAD_binding_8"/>
    <property type="match status" value="1"/>
</dbReference>
<feature type="transmembrane region" description="Helical" evidence="14">
    <location>
        <begin position="356"/>
        <end position="376"/>
    </location>
</feature>
<evidence type="ECO:0000256" key="3">
    <source>
        <dbReference type="ARBA" id="ARBA00012668"/>
    </source>
</evidence>
<dbReference type="AlphaFoldDB" id="A0A0F7SU77"/>
<organism evidence="16">
    <name type="scientific">Phaffia rhodozyma</name>
    <name type="common">Yeast</name>
    <name type="synonym">Xanthophyllomyces dendrorhous</name>
    <dbReference type="NCBI Taxonomy" id="264483"/>
    <lineage>
        <taxon>Eukaryota</taxon>
        <taxon>Fungi</taxon>
        <taxon>Dikarya</taxon>
        <taxon>Basidiomycota</taxon>
        <taxon>Agaricomycotina</taxon>
        <taxon>Tremellomycetes</taxon>
        <taxon>Cystofilobasidiales</taxon>
        <taxon>Mrakiaceae</taxon>
        <taxon>Phaffia</taxon>
    </lineage>
</organism>
<evidence type="ECO:0000256" key="6">
    <source>
        <dbReference type="ARBA" id="ARBA00022692"/>
    </source>
</evidence>
<dbReference type="GO" id="GO:0006879">
    <property type="term" value="P:intracellular iron ion homeostasis"/>
    <property type="evidence" value="ECO:0007669"/>
    <property type="project" value="TreeGrafter"/>
</dbReference>
<keyword evidence="12" id="KW-0325">Glycoprotein</keyword>